<keyword evidence="1" id="KW-0732">Signal</keyword>
<keyword evidence="2" id="KW-0675">Receptor</keyword>
<reference evidence="2 3" key="1">
    <citation type="submission" date="2015-09" db="EMBL/GenBank/DDBJ databases">
        <authorList>
            <consortium name="Pathogen Informatics"/>
        </authorList>
    </citation>
    <scope>NUCLEOTIDE SEQUENCE [LARGE SCALE GENOMIC DNA]</scope>
    <source>
        <strain evidence="2 3">2789STDY5834946</strain>
    </source>
</reference>
<dbReference type="Proteomes" id="UP000095725">
    <property type="component" value="Unassembled WGS sequence"/>
</dbReference>
<evidence type="ECO:0000313" key="3">
    <source>
        <dbReference type="Proteomes" id="UP000095725"/>
    </source>
</evidence>
<evidence type="ECO:0000313" key="2">
    <source>
        <dbReference type="EMBL" id="CUQ27110.1"/>
    </source>
</evidence>
<name>A0A174V4Z5_9BACE</name>
<feature type="chain" id="PRO_5008035404" evidence="1">
    <location>
        <begin position="25"/>
        <end position="78"/>
    </location>
</feature>
<evidence type="ECO:0000256" key="1">
    <source>
        <dbReference type="SAM" id="SignalP"/>
    </source>
</evidence>
<dbReference type="AlphaFoldDB" id="A0A174V4Z5"/>
<proteinExistence type="predicted"/>
<gene>
    <name evidence="2" type="ORF">ERS852558_02385</name>
</gene>
<protein>
    <submittedName>
        <fullName evidence="2">Outer membrane cobalamin receptor protein</fullName>
    </submittedName>
</protein>
<sequence length="78" mass="8657">MFGQIYFRVLGIGCFLSMALLSSAQSKLDSLHHLNEVVVTARINKEVIPVQSLSGDKLEKLVRGEKRNVSICGRPEND</sequence>
<dbReference type="EMBL" id="CZBL01000009">
    <property type="protein sequence ID" value="CUQ27110.1"/>
    <property type="molecule type" value="Genomic_DNA"/>
</dbReference>
<feature type="signal peptide" evidence="1">
    <location>
        <begin position="1"/>
        <end position="24"/>
    </location>
</feature>
<organism evidence="2 3">
    <name type="scientific">Bacteroides caccae</name>
    <dbReference type="NCBI Taxonomy" id="47678"/>
    <lineage>
        <taxon>Bacteria</taxon>
        <taxon>Pseudomonadati</taxon>
        <taxon>Bacteroidota</taxon>
        <taxon>Bacteroidia</taxon>
        <taxon>Bacteroidales</taxon>
        <taxon>Bacteroidaceae</taxon>
        <taxon>Bacteroides</taxon>
    </lineage>
</organism>
<accession>A0A174V4Z5</accession>